<name>A0A6A3CIP7_HIBSY</name>
<dbReference type="Proteomes" id="UP000436088">
    <property type="component" value="Unassembled WGS sequence"/>
</dbReference>
<dbReference type="EMBL" id="VEPZ02000231">
    <property type="protein sequence ID" value="KAE8729200.1"/>
    <property type="molecule type" value="Genomic_DNA"/>
</dbReference>
<dbReference type="PANTHER" id="PTHR35324">
    <property type="entry name" value="BNAA08G03750D PROTEIN"/>
    <property type="match status" value="1"/>
</dbReference>
<organism evidence="1 2">
    <name type="scientific">Hibiscus syriacus</name>
    <name type="common">Rose of Sharon</name>
    <dbReference type="NCBI Taxonomy" id="106335"/>
    <lineage>
        <taxon>Eukaryota</taxon>
        <taxon>Viridiplantae</taxon>
        <taxon>Streptophyta</taxon>
        <taxon>Embryophyta</taxon>
        <taxon>Tracheophyta</taxon>
        <taxon>Spermatophyta</taxon>
        <taxon>Magnoliopsida</taxon>
        <taxon>eudicotyledons</taxon>
        <taxon>Gunneridae</taxon>
        <taxon>Pentapetalae</taxon>
        <taxon>rosids</taxon>
        <taxon>malvids</taxon>
        <taxon>Malvales</taxon>
        <taxon>Malvaceae</taxon>
        <taxon>Malvoideae</taxon>
        <taxon>Hibiscus</taxon>
    </lineage>
</organism>
<protein>
    <submittedName>
        <fullName evidence="1">Kinase superfamily protein</fullName>
    </submittedName>
</protein>
<keyword evidence="1" id="KW-0418">Kinase</keyword>
<keyword evidence="2" id="KW-1185">Reference proteome</keyword>
<dbReference type="GO" id="GO:0016301">
    <property type="term" value="F:kinase activity"/>
    <property type="evidence" value="ECO:0007669"/>
    <property type="project" value="UniProtKB-KW"/>
</dbReference>
<keyword evidence="1" id="KW-0808">Transferase</keyword>
<accession>A0A6A3CIP7</accession>
<reference evidence="1" key="1">
    <citation type="submission" date="2019-09" db="EMBL/GenBank/DDBJ databases">
        <title>Draft genome information of white flower Hibiscus syriacus.</title>
        <authorList>
            <person name="Kim Y.-M."/>
        </authorList>
    </citation>
    <scope>NUCLEOTIDE SEQUENCE [LARGE SCALE GENOMIC DNA]</scope>
    <source>
        <strain evidence="1">YM2019G1</strain>
    </source>
</reference>
<dbReference type="PANTHER" id="PTHR35324:SF4">
    <property type="entry name" value="EXPRESSED PROTEIN"/>
    <property type="match status" value="1"/>
</dbReference>
<comment type="caution">
    <text evidence="1">The sequence shown here is derived from an EMBL/GenBank/DDBJ whole genome shotgun (WGS) entry which is preliminary data.</text>
</comment>
<evidence type="ECO:0000313" key="2">
    <source>
        <dbReference type="Proteomes" id="UP000436088"/>
    </source>
</evidence>
<sequence length="100" mass="11430">MAVSKPDRNIVINDDNNCAEDDQEEQEKMDCISSHLYLKPSHSKQTLDKHVVLRRIRHRKRINNFRSALQSFIGSSSPAKINNKASGHEIKWVDDAFAAL</sequence>
<evidence type="ECO:0000313" key="1">
    <source>
        <dbReference type="EMBL" id="KAE8729200.1"/>
    </source>
</evidence>
<dbReference type="AlphaFoldDB" id="A0A6A3CIP7"/>
<gene>
    <name evidence="1" type="ORF">F3Y22_tig00003725pilonHSYRG00075</name>
</gene>
<proteinExistence type="predicted"/>